<protein>
    <submittedName>
        <fullName evidence="2">Uncharacterized protein</fullName>
    </submittedName>
</protein>
<feature type="region of interest" description="Disordered" evidence="1">
    <location>
        <begin position="1"/>
        <end position="27"/>
    </location>
</feature>
<dbReference type="Pfam" id="PF25920">
    <property type="entry name" value="DUF7966"/>
    <property type="match status" value="1"/>
</dbReference>
<comment type="caution">
    <text evidence="2">The sequence shown here is derived from an EMBL/GenBank/DDBJ whole genome shotgun (WGS) entry which is preliminary data.</text>
</comment>
<feature type="region of interest" description="Disordered" evidence="1">
    <location>
        <begin position="84"/>
        <end position="103"/>
    </location>
</feature>
<proteinExistence type="predicted"/>
<keyword evidence="3" id="KW-1185">Reference proteome</keyword>
<dbReference type="RefSeq" id="WP_256405158.1">
    <property type="nucleotide sequence ID" value="NZ_CP187151.1"/>
</dbReference>
<sequence>MTEEIRDALRSLATDESAAPTATVDEATEALEDVRTLAAFVDDDGPERLRRAVAAAERDGDTVTARRGRRTLAAIDRCRTAAAEHFHSGHGTVLSADDQPPER</sequence>
<evidence type="ECO:0000313" key="3">
    <source>
        <dbReference type="Proteomes" id="UP001597075"/>
    </source>
</evidence>
<evidence type="ECO:0000256" key="1">
    <source>
        <dbReference type="SAM" id="MobiDB-lite"/>
    </source>
</evidence>
<accession>A0ABD6D3K3</accession>
<dbReference type="Proteomes" id="UP001597075">
    <property type="component" value="Unassembled WGS sequence"/>
</dbReference>
<name>A0ABD6D3K3_9EURY</name>
<evidence type="ECO:0000313" key="2">
    <source>
        <dbReference type="EMBL" id="MFD1634926.1"/>
    </source>
</evidence>
<dbReference type="AlphaFoldDB" id="A0ABD6D3K3"/>
<dbReference type="InterPro" id="IPR058272">
    <property type="entry name" value="DUF7966"/>
</dbReference>
<dbReference type="EMBL" id="JBHUDL010000010">
    <property type="protein sequence ID" value="MFD1634926.1"/>
    <property type="molecule type" value="Genomic_DNA"/>
</dbReference>
<reference evidence="2 3" key="1">
    <citation type="journal article" date="2019" name="Int. J. Syst. Evol. Microbiol.">
        <title>The Global Catalogue of Microorganisms (GCM) 10K type strain sequencing project: providing services to taxonomists for standard genome sequencing and annotation.</title>
        <authorList>
            <consortium name="The Broad Institute Genomics Platform"/>
            <consortium name="The Broad Institute Genome Sequencing Center for Infectious Disease"/>
            <person name="Wu L."/>
            <person name="Ma J."/>
        </authorList>
    </citation>
    <scope>NUCLEOTIDE SEQUENCE [LARGE SCALE GENOMIC DNA]</scope>
    <source>
        <strain evidence="2 3">CGMCC 1.10594</strain>
    </source>
</reference>
<gene>
    <name evidence="2" type="ORF">ACFSBJ_14435</name>
</gene>
<organism evidence="2 3">
    <name type="scientific">Haloplanus ruber</name>
    <dbReference type="NCBI Taxonomy" id="869892"/>
    <lineage>
        <taxon>Archaea</taxon>
        <taxon>Methanobacteriati</taxon>
        <taxon>Methanobacteriota</taxon>
        <taxon>Stenosarchaea group</taxon>
        <taxon>Halobacteria</taxon>
        <taxon>Halobacteriales</taxon>
        <taxon>Haloferacaceae</taxon>
        <taxon>Haloplanus</taxon>
    </lineage>
</organism>